<dbReference type="InterPro" id="IPR001932">
    <property type="entry name" value="PPM-type_phosphatase-like_dom"/>
</dbReference>
<dbReference type="KEGG" id="manq:L1994_00345"/>
<dbReference type="InterPro" id="IPR036457">
    <property type="entry name" value="PPM-type-like_dom_sf"/>
</dbReference>
<dbReference type="EMBL" id="CP091092">
    <property type="protein sequence ID" value="WFN36883.1"/>
    <property type="molecule type" value="Genomic_DNA"/>
</dbReference>
<sequence length="234" mass="25451">MDYSAVSVAGKRVYNEDSYIAAQIGKGYLLAVADGLGGHAAGDVASNIAVSTIRRIFSERYFEGMDADEKKELLIFAFKEADLEIIKNATGNQKGMGTTLVAAFVENDCVIAANTGDSRLYHYDFGLKQITIDHSVVQDLVSKGLVEKSAARFHPMKHIINHSLGGDFTVDTFCFNIKEGDVLLLSSDGLHDYIDCGDIEKLLQKKSANTIAKELIKSAMLTSDDNITAVVMMI</sequence>
<accession>A0AAF0JTX0</accession>
<dbReference type="SMART" id="SM00332">
    <property type="entry name" value="PP2Cc"/>
    <property type="match status" value="1"/>
</dbReference>
<evidence type="ECO:0000313" key="2">
    <source>
        <dbReference type="EMBL" id="WFN36883.1"/>
    </source>
</evidence>
<evidence type="ECO:0000259" key="1">
    <source>
        <dbReference type="PROSITE" id="PS51746"/>
    </source>
</evidence>
<proteinExistence type="predicted"/>
<dbReference type="Pfam" id="PF13672">
    <property type="entry name" value="PP2C_2"/>
    <property type="match status" value="1"/>
</dbReference>
<dbReference type="GeneID" id="79948799"/>
<dbReference type="PANTHER" id="PTHR13832">
    <property type="entry name" value="PROTEIN PHOSPHATASE 2C"/>
    <property type="match status" value="1"/>
</dbReference>
<dbReference type="AlphaFoldDB" id="A0AAF0JTX0"/>
<dbReference type="CDD" id="cd00143">
    <property type="entry name" value="PP2Cc"/>
    <property type="match status" value="1"/>
</dbReference>
<feature type="domain" description="PPM-type phosphatase" evidence="1">
    <location>
        <begin position="2"/>
        <end position="234"/>
    </location>
</feature>
<dbReference type="SMART" id="SM00331">
    <property type="entry name" value="PP2C_SIG"/>
    <property type="match status" value="1"/>
</dbReference>
<dbReference type="RefSeq" id="WP_278099720.1">
    <property type="nucleotide sequence ID" value="NZ_CP091092.1"/>
</dbReference>
<dbReference type="GO" id="GO:0004722">
    <property type="term" value="F:protein serine/threonine phosphatase activity"/>
    <property type="evidence" value="ECO:0007669"/>
    <property type="project" value="InterPro"/>
</dbReference>
<dbReference type="Proteomes" id="UP001218895">
    <property type="component" value="Chromosome"/>
</dbReference>
<gene>
    <name evidence="2" type="ORF">L1994_00345</name>
</gene>
<evidence type="ECO:0000313" key="3">
    <source>
        <dbReference type="Proteomes" id="UP001218895"/>
    </source>
</evidence>
<organism evidence="2 3">
    <name type="scientific">Methanomicrobium antiquum</name>
    <dbReference type="NCBI Taxonomy" id="487686"/>
    <lineage>
        <taxon>Archaea</taxon>
        <taxon>Methanobacteriati</taxon>
        <taxon>Methanobacteriota</taxon>
        <taxon>Stenosarchaea group</taxon>
        <taxon>Methanomicrobia</taxon>
        <taxon>Methanomicrobiales</taxon>
        <taxon>Methanomicrobiaceae</taxon>
        <taxon>Methanomicrobium</taxon>
    </lineage>
</organism>
<name>A0AAF0JTX0_9EURY</name>
<dbReference type="SUPFAM" id="SSF81606">
    <property type="entry name" value="PP2C-like"/>
    <property type="match status" value="1"/>
</dbReference>
<dbReference type="PROSITE" id="PS51746">
    <property type="entry name" value="PPM_2"/>
    <property type="match status" value="1"/>
</dbReference>
<dbReference type="Gene3D" id="3.60.40.10">
    <property type="entry name" value="PPM-type phosphatase domain"/>
    <property type="match status" value="1"/>
</dbReference>
<dbReference type="InterPro" id="IPR015655">
    <property type="entry name" value="PP2C"/>
</dbReference>
<reference evidence="2" key="1">
    <citation type="submission" date="2022-01" db="EMBL/GenBank/DDBJ databases">
        <title>Complete genome of Methanomicrobium antiquum DSM 21220.</title>
        <authorList>
            <person name="Chen S.-C."/>
            <person name="You Y.-T."/>
            <person name="Zhou Y.-Z."/>
            <person name="Lai M.-C."/>
        </authorList>
    </citation>
    <scope>NUCLEOTIDE SEQUENCE</scope>
    <source>
        <strain evidence="2">DSM 21220</strain>
    </source>
</reference>
<dbReference type="PANTHER" id="PTHR13832:SF860">
    <property type="entry name" value="PROTEIN PHOSPHATASE PHPP"/>
    <property type="match status" value="1"/>
</dbReference>
<protein>
    <submittedName>
        <fullName evidence="2">Protein phosphatase 2C domain-containing protein</fullName>
    </submittedName>
</protein>
<keyword evidence="3" id="KW-1185">Reference proteome</keyword>